<protein>
    <submittedName>
        <fullName evidence="1">Uncharacterized protein</fullName>
    </submittedName>
</protein>
<reference evidence="1 2" key="1">
    <citation type="journal article" date="2018" name="Sci. Adv.">
        <title>Multi-heme cytochromes provide a pathway for survival in energy-limited environments.</title>
        <authorList>
            <person name="Deng X."/>
            <person name="Dohmae N."/>
            <person name="Nealson K.H."/>
            <person name="Hashimoto K."/>
            <person name="Okamoto A."/>
        </authorList>
    </citation>
    <scope>NUCLEOTIDE SEQUENCE [LARGE SCALE GENOMIC DNA]</scope>
    <source>
        <strain evidence="1 2">IS5</strain>
    </source>
</reference>
<evidence type="ECO:0000313" key="2">
    <source>
        <dbReference type="Proteomes" id="UP000269883"/>
    </source>
</evidence>
<dbReference type="RefSeq" id="WP_172961564.1">
    <property type="nucleotide sequence ID" value="NZ_AP017378.1"/>
</dbReference>
<organism evidence="1 2">
    <name type="scientific">Desulfovibrio ferrophilus</name>
    <dbReference type="NCBI Taxonomy" id="241368"/>
    <lineage>
        <taxon>Bacteria</taxon>
        <taxon>Pseudomonadati</taxon>
        <taxon>Thermodesulfobacteriota</taxon>
        <taxon>Desulfovibrionia</taxon>
        <taxon>Desulfovibrionales</taxon>
        <taxon>Desulfovibrionaceae</taxon>
        <taxon>Desulfovibrio</taxon>
    </lineage>
</organism>
<dbReference type="EMBL" id="AP017378">
    <property type="protein sequence ID" value="BBD06777.1"/>
    <property type="molecule type" value="Genomic_DNA"/>
</dbReference>
<sequence>MRLTILFLMLTLLAVYTLDNITNPRIDVRSMHWPETVFVRLEGKYCPLYVPASQME</sequence>
<keyword evidence="2" id="KW-1185">Reference proteome</keyword>
<dbReference type="AlphaFoldDB" id="A0A2Z6AU68"/>
<evidence type="ECO:0000313" key="1">
    <source>
        <dbReference type="EMBL" id="BBD06777.1"/>
    </source>
</evidence>
<accession>A0A2Z6AU68</accession>
<dbReference type="Proteomes" id="UP000269883">
    <property type="component" value="Chromosome"/>
</dbReference>
<gene>
    <name evidence="1" type="ORF">DFE_0051</name>
</gene>
<proteinExistence type="predicted"/>
<dbReference type="KEGG" id="dfl:DFE_0051"/>
<name>A0A2Z6AU68_9BACT</name>